<protein>
    <recommendedName>
        <fullName evidence="3">DUF3828 domain-containing protein</fullName>
    </recommendedName>
</protein>
<evidence type="ECO:0008006" key="3">
    <source>
        <dbReference type="Google" id="ProtNLM"/>
    </source>
</evidence>
<evidence type="ECO:0000313" key="2">
    <source>
        <dbReference type="Proteomes" id="UP000590524"/>
    </source>
</evidence>
<dbReference type="EMBL" id="JACIEU010000007">
    <property type="protein sequence ID" value="MBB4148367.1"/>
    <property type="molecule type" value="Genomic_DNA"/>
</dbReference>
<keyword evidence="2" id="KW-1185">Reference proteome</keyword>
<dbReference type="RefSeq" id="WP_188082112.1">
    <property type="nucleotide sequence ID" value="NZ_JACIEU010000007.1"/>
</dbReference>
<accession>A0A7W6LQJ1</accession>
<name>A0A7W6LQJ1_9SPHN</name>
<organism evidence="1 2">
    <name type="scientific">Sphingobium scionense</name>
    <dbReference type="NCBI Taxonomy" id="1404341"/>
    <lineage>
        <taxon>Bacteria</taxon>
        <taxon>Pseudomonadati</taxon>
        <taxon>Pseudomonadota</taxon>
        <taxon>Alphaproteobacteria</taxon>
        <taxon>Sphingomonadales</taxon>
        <taxon>Sphingomonadaceae</taxon>
        <taxon>Sphingobium</taxon>
    </lineage>
</organism>
<evidence type="ECO:0000313" key="1">
    <source>
        <dbReference type="EMBL" id="MBB4148367.1"/>
    </source>
</evidence>
<gene>
    <name evidence="1" type="ORF">GGQ90_002146</name>
</gene>
<sequence>MLPLIVLAAISRCASAQLCPTDAEILEAVRAQDDETVYSASAQFAKDYPDQITFVHALRITGLSDVLCGDELSSAPPSIACRFTVKYGKRRSYQIARLQKQEDRWAIGDGMKLIREQK</sequence>
<reference evidence="1 2" key="1">
    <citation type="submission" date="2020-08" db="EMBL/GenBank/DDBJ databases">
        <title>Genomic Encyclopedia of Type Strains, Phase IV (KMG-IV): sequencing the most valuable type-strain genomes for metagenomic binning, comparative biology and taxonomic classification.</title>
        <authorList>
            <person name="Goeker M."/>
        </authorList>
    </citation>
    <scope>NUCLEOTIDE SEQUENCE [LARGE SCALE GENOMIC DNA]</scope>
    <source>
        <strain evidence="1 2">DSM 19371</strain>
    </source>
</reference>
<comment type="caution">
    <text evidence="1">The sequence shown here is derived from an EMBL/GenBank/DDBJ whole genome shotgun (WGS) entry which is preliminary data.</text>
</comment>
<dbReference type="AlphaFoldDB" id="A0A7W6LQJ1"/>
<proteinExistence type="predicted"/>
<dbReference type="Proteomes" id="UP000590524">
    <property type="component" value="Unassembled WGS sequence"/>
</dbReference>